<evidence type="ECO:0000313" key="3">
    <source>
        <dbReference type="Proteomes" id="UP000510822"/>
    </source>
</evidence>
<evidence type="ECO:0008006" key="4">
    <source>
        <dbReference type="Google" id="ProtNLM"/>
    </source>
</evidence>
<dbReference type="Proteomes" id="UP000510822">
    <property type="component" value="Chromosome"/>
</dbReference>
<feature type="signal peptide" evidence="1">
    <location>
        <begin position="1"/>
        <end position="22"/>
    </location>
</feature>
<sequence length="91" mass="10125">MKSSLVVMLGSILLVWQQPANAMCDSQVKTLQAEMNAQQVSLDVRRRVNTALQPLLIPRTDLNPLSNAECQKRVQAARDLMLHPTVQMAAK</sequence>
<dbReference type="KEGG" id="cfon:HZU75_17200"/>
<feature type="chain" id="PRO_5029018933" description="UrcA family protein" evidence="1">
    <location>
        <begin position="23"/>
        <end position="91"/>
    </location>
</feature>
<keyword evidence="1" id="KW-0732">Signal</keyword>
<protein>
    <recommendedName>
        <fullName evidence="4">UrcA family protein</fullName>
    </recommendedName>
</protein>
<accession>A0A7D5VC13</accession>
<organism evidence="2 3">
    <name type="scientific">Chitinibacter fontanus</name>
    <dbReference type="NCBI Taxonomy" id="1737446"/>
    <lineage>
        <taxon>Bacteria</taxon>
        <taxon>Pseudomonadati</taxon>
        <taxon>Pseudomonadota</taxon>
        <taxon>Betaproteobacteria</taxon>
        <taxon>Neisseriales</taxon>
        <taxon>Chitinibacteraceae</taxon>
        <taxon>Chitinibacter</taxon>
    </lineage>
</organism>
<proteinExistence type="predicted"/>
<gene>
    <name evidence="2" type="ORF">HZU75_17200</name>
</gene>
<name>A0A7D5VC13_9NEIS</name>
<evidence type="ECO:0000313" key="2">
    <source>
        <dbReference type="EMBL" id="QLI83116.1"/>
    </source>
</evidence>
<reference evidence="2 3" key="1">
    <citation type="journal article" date="2016" name="Int. J. Syst. Evol. Microbiol.">
        <title>Chitinibacter fontanus sp. nov., isolated from a spring.</title>
        <authorList>
            <person name="Sheu S.Y."/>
            <person name="Li Y.S."/>
            <person name="Young C.C."/>
            <person name="Chen W.M."/>
        </authorList>
    </citation>
    <scope>NUCLEOTIDE SEQUENCE [LARGE SCALE GENOMIC DNA]</scope>
    <source>
        <strain evidence="2 3">STM-7</strain>
    </source>
</reference>
<dbReference type="EMBL" id="CP058952">
    <property type="protein sequence ID" value="QLI83116.1"/>
    <property type="molecule type" value="Genomic_DNA"/>
</dbReference>
<evidence type="ECO:0000256" key="1">
    <source>
        <dbReference type="SAM" id="SignalP"/>
    </source>
</evidence>
<keyword evidence="3" id="KW-1185">Reference proteome</keyword>
<dbReference type="RefSeq" id="WP_180307185.1">
    <property type="nucleotide sequence ID" value="NZ_CP058952.1"/>
</dbReference>
<dbReference type="AlphaFoldDB" id="A0A7D5VC13"/>